<dbReference type="PANTHER" id="PTHR11956:SF5">
    <property type="entry name" value="ARGININE--TRNA LIGASE, CYTOPLASMIC"/>
    <property type="match status" value="1"/>
</dbReference>
<dbReference type="GO" id="GO:0005737">
    <property type="term" value="C:cytoplasm"/>
    <property type="evidence" value="ECO:0007669"/>
    <property type="project" value="UniProtKB-SubCell"/>
</dbReference>
<dbReference type="FunFam" id="1.10.730.10:FF:000008">
    <property type="entry name" value="Arginine--tRNA ligase"/>
    <property type="match status" value="1"/>
</dbReference>
<evidence type="ECO:0000256" key="2">
    <source>
        <dbReference type="ARBA" id="ARBA00005594"/>
    </source>
</evidence>
<dbReference type="AlphaFoldDB" id="A0A382LTW2"/>
<keyword evidence="4" id="KW-0963">Cytoplasm</keyword>
<organism evidence="12">
    <name type="scientific">marine metagenome</name>
    <dbReference type="NCBI Taxonomy" id="408172"/>
    <lineage>
        <taxon>unclassified sequences</taxon>
        <taxon>metagenomes</taxon>
        <taxon>ecological metagenomes</taxon>
    </lineage>
</organism>
<dbReference type="Pfam" id="PF00750">
    <property type="entry name" value="tRNA-synt_1d"/>
    <property type="match status" value="1"/>
</dbReference>
<dbReference type="EMBL" id="UINC01089236">
    <property type="protein sequence ID" value="SVC40159.1"/>
    <property type="molecule type" value="Genomic_DNA"/>
</dbReference>
<keyword evidence="7" id="KW-0067">ATP-binding</keyword>
<feature type="domain" description="DALR anticodon binding" evidence="11">
    <location>
        <begin position="263"/>
        <end position="381"/>
    </location>
</feature>
<dbReference type="GO" id="GO:0005524">
    <property type="term" value="F:ATP binding"/>
    <property type="evidence" value="ECO:0007669"/>
    <property type="project" value="UniProtKB-KW"/>
</dbReference>
<comment type="catalytic activity">
    <reaction evidence="10">
        <text>tRNA(Arg) + L-arginine + ATP = L-arginyl-tRNA(Arg) + AMP + diphosphate</text>
        <dbReference type="Rhea" id="RHEA:20301"/>
        <dbReference type="Rhea" id="RHEA-COMP:9658"/>
        <dbReference type="Rhea" id="RHEA-COMP:9673"/>
        <dbReference type="ChEBI" id="CHEBI:30616"/>
        <dbReference type="ChEBI" id="CHEBI:32682"/>
        <dbReference type="ChEBI" id="CHEBI:33019"/>
        <dbReference type="ChEBI" id="CHEBI:78442"/>
        <dbReference type="ChEBI" id="CHEBI:78513"/>
        <dbReference type="ChEBI" id="CHEBI:456215"/>
        <dbReference type="EC" id="6.1.1.19"/>
    </reaction>
</comment>
<dbReference type="PANTHER" id="PTHR11956">
    <property type="entry name" value="ARGINYL-TRNA SYNTHETASE"/>
    <property type="match status" value="1"/>
</dbReference>
<dbReference type="GO" id="GO:0006420">
    <property type="term" value="P:arginyl-tRNA aminoacylation"/>
    <property type="evidence" value="ECO:0007669"/>
    <property type="project" value="InterPro"/>
</dbReference>
<evidence type="ECO:0000256" key="3">
    <source>
        <dbReference type="ARBA" id="ARBA00012837"/>
    </source>
</evidence>
<evidence type="ECO:0000256" key="1">
    <source>
        <dbReference type="ARBA" id="ARBA00004496"/>
    </source>
</evidence>
<dbReference type="InterPro" id="IPR001278">
    <property type="entry name" value="Arg-tRNA-ligase"/>
</dbReference>
<dbReference type="Gene3D" id="1.10.730.10">
    <property type="entry name" value="Isoleucyl-tRNA Synthetase, Domain 1"/>
    <property type="match status" value="1"/>
</dbReference>
<reference evidence="12" key="1">
    <citation type="submission" date="2018-05" db="EMBL/GenBank/DDBJ databases">
        <authorList>
            <person name="Lanie J.A."/>
            <person name="Ng W.-L."/>
            <person name="Kazmierczak K.M."/>
            <person name="Andrzejewski T.M."/>
            <person name="Davidsen T.M."/>
            <person name="Wayne K.J."/>
            <person name="Tettelin H."/>
            <person name="Glass J.I."/>
            <person name="Rusch D."/>
            <person name="Podicherti R."/>
            <person name="Tsui H.-C.T."/>
            <person name="Winkler M.E."/>
        </authorList>
    </citation>
    <scope>NUCLEOTIDE SEQUENCE</scope>
</reference>
<evidence type="ECO:0000256" key="8">
    <source>
        <dbReference type="ARBA" id="ARBA00022917"/>
    </source>
</evidence>
<proteinExistence type="inferred from homology"/>
<evidence type="ECO:0000256" key="4">
    <source>
        <dbReference type="ARBA" id="ARBA00022490"/>
    </source>
</evidence>
<evidence type="ECO:0000256" key="10">
    <source>
        <dbReference type="ARBA" id="ARBA00049339"/>
    </source>
</evidence>
<keyword evidence="5" id="KW-0436">Ligase</keyword>
<keyword evidence="6" id="KW-0547">Nucleotide-binding</keyword>
<dbReference type="GO" id="GO:0004814">
    <property type="term" value="F:arginine-tRNA ligase activity"/>
    <property type="evidence" value="ECO:0007669"/>
    <property type="project" value="UniProtKB-EC"/>
</dbReference>
<dbReference type="Gene3D" id="3.40.50.620">
    <property type="entry name" value="HUPs"/>
    <property type="match status" value="1"/>
</dbReference>
<evidence type="ECO:0000259" key="11">
    <source>
        <dbReference type="SMART" id="SM00836"/>
    </source>
</evidence>
<comment type="subcellular location">
    <subcellularLocation>
        <location evidence="1">Cytoplasm</location>
    </subcellularLocation>
</comment>
<gene>
    <name evidence="12" type="ORF">METZ01_LOCUS293013</name>
</gene>
<dbReference type="InterPro" id="IPR035684">
    <property type="entry name" value="ArgRS_core"/>
</dbReference>
<dbReference type="SMART" id="SM00836">
    <property type="entry name" value="DALR_1"/>
    <property type="match status" value="1"/>
</dbReference>
<dbReference type="InterPro" id="IPR014729">
    <property type="entry name" value="Rossmann-like_a/b/a_fold"/>
</dbReference>
<feature type="non-terminal residue" evidence="12">
    <location>
        <position position="1"/>
    </location>
</feature>
<dbReference type="InterPro" id="IPR009080">
    <property type="entry name" value="tRNAsynth_Ia_anticodon-bd"/>
</dbReference>
<evidence type="ECO:0000256" key="5">
    <source>
        <dbReference type="ARBA" id="ARBA00022598"/>
    </source>
</evidence>
<dbReference type="InterPro" id="IPR008909">
    <property type="entry name" value="DALR_anticod-bd"/>
</dbReference>
<dbReference type="SUPFAM" id="SSF52374">
    <property type="entry name" value="Nucleotidylyl transferase"/>
    <property type="match status" value="1"/>
</dbReference>
<evidence type="ECO:0000256" key="6">
    <source>
        <dbReference type="ARBA" id="ARBA00022741"/>
    </source>
</evidence>
<comment type="similarity">
    <text evidence="2">Belongs to the class-I aminoacyl-tRNA synthetase family.</text>
</comment>
<dbReference type="EC" id="6.1.1.19" evidence="3"/>
<evidence type="ECO:0000313" key="12">
    <source>
        <dbReference type="EMBL" id="SVC40159.1"/>
    </source>
</evidence>
<evidence type="ECO:0000256" key="9">
    <source>
        <dbReference type="ARBA" id="ARBA00023146"/>
    </source>
</evidence>
<name>A0A382LTW2_9ZZZZ</name>
<dbReference type="Pfam" id="PF05746">
    <property type="entry name" value="DALR_1"/>
    <property type="match status" value="1"/>
</dbReference>
<dbReference type="SUPFAM" id="SSF47323">
    <property type="entry name" value="Anticodon-binding domain of a subclass of class I aminoacyl-tRNA synthetases"/>
    <property type="match status" value="1"/>
</dbReference>
<keyword evidence="8" id="KW-0648">Protein biosynthesis</keyword>
<protein>
    <recommendedName>
        <fullName evidence="3">arginine--tRNA ligase</fullName>
        <ecNumber evidence="3">6.1.1.19</ecNumber>
    </recommendedName>
</protein>
<keyword evidence="9" id="KW-0030">Aminoacyl-tRNA synthetase</keyword>
<accession>A0A382LTW2</accession>
<sequence>NDAGQQMEILGESVSARYFELIDKEYEFPKDGYQGEYIIDIAQNILEKFGNNISKRDPRFRTNAEKSIFEKIKSSLDKLGINFDQFTNEKTFYKTGAIEQLLADLKSKDLIYEKDGATWFQATAVGRKQDRVYIKSSGQPTYRLPDTAYHRDKINRGFDLIVNVFGADHTDSYPDVLAALAALGFKTDHIRILLYQFVTLLRGGEKIKMSTRKGDFVTLDNLMNETSPDVVRYFFIMRSMNSHLDFDLDLAKDQSNNNPVFYLQYAYARICNIIKHGMNTNYKINKNFDPNLLSHKDEIKLIRQLVYFPEIMEIALKNLEPHGIANYLQELATQFHKFYGKCRVITENKRLSQARLGLVSSVRIVLSSGLSILGITDPEKM</sequence>
<evidence type="ECO:0000256" key="7">
    <source>
        <dbReference type="ARBA" id="ARBA00022840"/>
    </source>
</evidence>